<comment type="caution">
    <text evidence="1">The sequence shown here is derived from an EMBL/GenBank/DDBJ whole genome shotgun (WGS) entry which is preliminary data.</text>
</comment>
<accession>A0ABN8SS25</accession>
<name>A0ABN8SS25_9CNID</name>
<gene>
    <name evidence="1" type="ORF">PEVE_00025840</name>
</gene>
<reference evidence="1 2" key="1">
    <citation type="submission" date="2022-05" db="EMBL/GenBank/DDBJ databases">
        <authorList>
            <consortium name="Genoscope - CEA"/>
            <person name="William W."/>
        </authorList>
    </citation>
    <scope>NUCLEOTIDE SEQUENCE [LARGE SCALE GENOMIC DNA]</scope>
</reference>
<dbReference type="Proteomes" id="UP001159427">
    <property type="component" value="Unassembled WGS sequence"/>
</dbReference>
<dbReference type="PANTHER" id="PTHR11505">
    <property type="entry name" value="L1 TRANSPOSABLE ELEMENT-RELATED"/>
    <property type="match status" value="1"/>
</dbReference>
<dbReference type="InterPro" id="IPR004244">
    <property type="entry name" value="Transposase_22"/>
</dbReference>
<dbReference type="EMBL" id="CALNXI010003489">
    <property type="protein sequence ID" value="CAH3193446.1"/>
    <property type="molecule type" value="Genomic_DNA"/>
</dbReference>
<organism evidence="1 2">
    <name type="scientific">Porites evermanni</name>
    <dbReference type="NCBI Taxonomy" id="104178"/>
    <lineage>
        <taxon>Eukaryota</taxon>
        <taxon>Metazoa</taxon>
        <taxon>Cnidaria</taxon>
        <taxon>Anthozoa</taxon>
        <taxon>Hexacorallia</taxon>
        <taxon>Scleractinia</taxon>
        <taxon>Fungiina</taxon>
        <taxon>Poritidae</taxon>
        <taxon>Porites</taxon>
    </lineage>
</organism>
<dbReference type="Gene3D" id="3.30.70.1820">
    <property type="entry name" value="L1 transposable element, RRM domain"/>
    <property type="match status" value="1"/>
</dbReference>
<proteinExistence type="predicted"/>
<keyword evidence="2" id="KW-1185">Reference proteome</keyword>
<evidence type="ECO:0000313" key="1">
    <source>
        <dbReference type="EMBL" id="CAH3193446.1"/>
    </source>
</evidence>
<sequence length="263" mass="30901">MAALDKIEHIGEKLNSIIDRLSKLDSIESTVRNIETNLANLKTRTAKLEEFQAMAKTDIADLKKSCSFNTDKCKEYRDDLKKKIDKQNERITSLIESEKKLNHQMDEIISKNLYLEAYSRREKIKFFNIPEAREEDTEGLRSFMERDLGYRNGRSMEIQRVHRLSNRRNSNTAPRPIIARFLRYKDVQEIFSLGRRLEGSDFQMFRDLPLEIIKRRKDQMAVFKQARRQGMRASFSKSKPDKLFINGSFWPLGKRLDATEAAE</sequence>
<evidence type="ECO:0000313" key="2">
    <source>
        <dbReference type="Proteomes" id="UP001159427"/>
    </source>
</evidence>
<protein>
    <submittedName>
        <fullName evidence="1">Uncharacterized protein</fullName>
    </submittedName>
</protein>